<comment type="caution">
    <text evidence="1">The sequence shown here is derived from an EMBL/GenBank/DDBJ whole genome shotgun (WGS) entry which is preliminary data.</text>
</comment>
<protein>
    <submittedName>
        <fullName evidence="1">Uncharacterized protein</fullName>
    </submittedName>
</protein>
<name>A0ACB7YBF7_9ERIC</name>
<evidence type="ECO:0000313" key="2">
    <source>
        <dbReference type="Proteomes" id="UP000828048"/>
    </source>
</evidence>
<accession>A0ACB7YBF7</accession>
<reference evidence="1 2" key="1">
    <citation type="journal article" date="2021" name="Hortic Res">
        <title>High-quality reference genome and annotation aids understanding of berry development for evergreen blueberry (Vaccinium darrowii).</title>
        <authorList>
            <person name="Yu J."/>
            <person name="Hulse-Kemp A.M."/>
            <person name="Babiker E."/>
            <person name="Staton M."/>
        </authorList>
    </citation>
    <scope>NUCLEOTIDE SEQUENCE [LARGE SCALE GENOMIC DNA]</scope>
    <source>
        <strain evidence="2">cv. NJ 8807/NJ 8810</strain>
        <tissue evidence="1">Young leaf</tissue>
    </source>
</reference>
<dbReference type="Proteomes" id="UP000828048">
    <property type="component" value="Chromosome 8"/>
</dbReference>
<sequence length="97" mass="11134">MHEMSLVQVNTQFLKMEILLDDSVDRKIELQIERGGTPLTVDLLVQDLHSVTPDYVLDVSGAVMHPLSYQQETKELHIGNSQSLKCILKSTWERERN</sequence>
<keyword evidence="2" id="KW-1185">Reference proteome</keyword>
<evidence type="ECO:0000313" key="1">
    <source>
        <dbReference type="EMBL" id="KAH7850696.1"/>
    </source>
</evidence>
<organism evidence="1 2">
    <name type="scientific">Vaccinium darrowii</name>
    <dbReference type="NCBI Taxonomy" id="229202"/>
    <lineage>
        <taxon>Eukaryota</taxon>
        <taxon>Viridiplantae</taxon>
        <taxon>Streptophyta</taxon>
        <taxon>Embryophyta</taxon>
        <taxon>Tracheophyta</taxon>
        <taxon>Spermatophyta</taxon>
        <taxon>Magnoliopsida</taxon>
        <taxon>eudicotyledons</taxon>
        <taxon>Gunneridae</taxon>
        <taxon>Pentapetalae</taxon>
        <taxon>asterids</taxon>
        <taxon>Ericales</taxon>
        <taxon>Ericaceae</taxon>
        <taxon>Vaccinioideae</taxon>
        <taxon>Vaccinieae</taxon>
        <taxon>Vaccinium</taxon>
    </lineage>
</organism>
<gene>
    <name evidence="1" type="ORF">Vadar_001677</name>
</gene>
<proteinExistence type="predicted"/>
<dbReference type="EMBL" id="CM037158">
    <property type="protein sequence ID" value="KAH7850696.1"/>
    <property type="molecule type" value="Genomic_DNA"/>
</dbReference>